<name>A0A9W8ZNS6_9PLEO</name>
<dbReference type="PANTHER" id="PTHR47843">
    <property type="entry name" value="BTB DOMAIN-CONTAINING PROTEIN-RELATED"/>
    <property type="match status" value="1"/>
</dbReference>
<dbReference type="Proteomes" id="UP001140510">
    <property type="component" value="Unassembled WGS sequence"/>
</dbReference>
<comment type="caution">
    <text evidence="1">The sequence shown here is derived from an EMBL/GenBank/DDBJ whole genome shotgun (WGS) entry which is preliminary data.</text>
</comment>
<accession>A0A9W8ZNS6</accession>
<evidence type="ECO:0008006" key="3">
    <source>
        <dbReference type="Google" id="ProtNLM"/>
    </source>
</evidence>
<protein>
    <recommendedName>
        <fullName evidence="3">BTB domain-containing protein</fullName>
    </recommendedName>
</protein>
<dbReference type="OrthoDB" id="1022638at2759"/>
<organism evidence="1 2">
    <name type="scientific">Didymella pomorum</name>
    <dbReference type="NCBI Taxonomy" id="749634"/>
    <lineage>
        <taxon>Eukaryota</taxon>
        <taxon>Fungi</taxon>
        <taxon>Dikarya</taxon>
        <taxon>Ascomycota</taxon>
        <taxon>Pezizomycotina</taxon>
        <taxon>Dothideomycetes</taxon>
        <taxon>Pleosporomycetidae</taxon>
        <taxon>Pleosporales</taxon>
        <taxon>Pleosporineae</taxon>
        <taxon>Didymellaceae</taxon>
        <taxon>Didymella</taxon>
    </lineage>
</organism>
<reference evidence="1" key="1">
    <citation type="submission" date="2022-10" db="EMBL/GenBank/DDBJ databases">
        <title>Tapping the CABI collections for fungal endophytes: first genome assemblies for Collariella, Neodidymelliopsis, Ascochyta clinopodiicola, Didymella pomorum, Didymosphaeria variabile, Neocosmospora piperis and Neocucurbitaria cava.</title>
        <authorList>
            <person name="Hill R."/>
        </authorList>
    </citation>
    <scope>NUCLEOTIDE SEQUENCE</scope>
    <source>
        <strain evidence="1">IMI 355091</strain>
    </source>
</reference>
<dbReference type="AlphaFoldDB" id="A0A9W8ZNS6"/>
<dbReference type="EMBL" id="JAPEVA010000002">
    <property type="protein sequence ID" value="KAJ4412668.1"/>
    <property type="molecule type" value="Genomic_DNA"/>
</dbReference>
<proteinExistence type="predicted"/>
<dbReference type="Gene3D" id="3.30.710.10">
    <property type="entry name" value="Potassium Channel Kv1.1, Chain A"/>
    <property type="match status" value="1"/>
</dbReference>
<evidence type="ECO:0000313" key="2">
    <source>
        <dbReference type="Proteomes" id="UP001140510"/>
    </source>
</evidence>
<keyword evidence="2" id="KW-1185">Reference proteome</keyword>
<sequence length="242" mass="26971">MSQDPFPCATRSREIPALEAHRSSFVSSTQLDIVNVAEERKPVATSAMYTTVDPRITTIVVGPEGHQQSFPVYKSLLEAQSEDFRNALKPDHFVEAEGAIRFPEQDPDIFHLYFEFGEKSQQAAFPIKDLASLDEDLPDSVETEDPRVGIVRCYSECGGSLANPDSEHSDHAKALRVSIESIPFGFIRALVLHLYKNRPTAIEYNVLKAVSTVNAKDVKKLKARVAELENPRFSGGSLYLYI</sequence>
<gene>
    <name evidence="1" type="ORF">N0V91_000430</name>
</gene>
<dbReference type="PANTHER" id="PTHR47843:SF2">
    <property type="entry name" value="BTB DOMAIN-CONTAINING PROTEIN"/>
    <property type="match status" value="1"/>
</dbReference>
<evidence type="ECO:0000313" key="1">
    <source>
        <dbReference type="EMBL" id="KAJ4412668.1"/>
    </source>
</evidence>
<dbReference type="InterPro" id="IPR011333">
    <property type="entry name" value="SKP1/BTB/POZ_sf"/>
</dbReference>